<dbReference type="Gene3D" id="1.10.260.40">
    <property type="entry name" value="lambda repressor-like DNA-binding domains"/>
    <property type="match status" value="1"/>
</dbReference>
<name>A0AAW8LVR4_AGRTU</name>
<dbReference type="PROSITE" id="PS50943">
    <property type="entry name" value="HTH_CROC1"/>
    <property type="match status" value="1"/>
</dbReference>
<comment type="caution">
    <text evidence="3">The sequence shown here is derived from an EMBL/GenBank/DDBJ whole genome shotgun (WGS) entry which is preliminary data.</text>
</comment>
<dbReference type="InterPro" id="IPR036286">
    <property type="entry name" value="LexA/Signal_pep-like_sf"/>
</dbReference>
<dbReference type="GO" id="GO:0003677">
    <property type="term" value="F:DNA binding"/>
    <property type="evidence" value="ECO:0007669"/>
    <property type="project" value="InterPro"/>
</dbReference>
<dbReference type="InterPro" id="IPR010982">
    <property type="entry name" value="Lambda_DNA-bd_dom_sf"/>
</dbReference>
<dbReference type="Pfam" id="PF00717">
    <property type="entry name" value="Peptidase_S24"/>
    <property type="match status" value="1"/>
</dbReference>
<evidence type="ECO:0000256" key="1">
    <source>
        <dbReference type="SAM" id="MobiDB-lite"/>
    </source>
</evidence>
<evidence type="ECO:0000313" key="4">
    <source>
        <dbReference type="Proteomes" id="UP001265315"/>
    </source>
</evidence>
<gene>
    <name evidence="3" type="ORF">J2W61_002822</name>
</gene>
<proteinExistence type="predicted"/>
<evidence type="ECO:0000259" key="2">
    <source>
        <dbReference type="PROSITE" id="PS50943"/>
    </source>
</evidence>
<dbReference type="InterPro" id="IPR039418">
    <property type="entry name" value="LexA-like"/>
</dbReference>
<dbReference type="CDD" id="cd00093">
    <property type="entry name" value="HTH_XRE"/>
    <property type="match status" value="1"/>
</dbReference>
<feature type="domain" description="HTH cro/C1-type" evidence="2">
    <location>
        <begin position="26"/>
        <end position="64"/>
    </location>
</feature>
<dbReference type="SUPFAM" id="SSF47413">
    <property type="entry name" value="lambda repressor-like DNA-binding domains"/>
    <property type="match status" value="1"/>
</dbReference>
<dbReference type="InterPro" id="IPR001387">
    <property type="entry name" value="Cro/C1-type_HTH"/>
</dbReference>
<reference evidence="3" key="1">
    <citation type="submission" date="2023-07" db="EMBL/GenBank/DDBJ databases">
        <title>Sorghum-associated microbial communities from plants grown in Nebraska, USA.</title>
        <authorList>
            <person name="Schachtman D."/>
        </authorList>
    </citation>
    <scope>NUCLEOTIDE SEQUENCE</scope>
    <source>
        <strain evidence="3">1457</strain>
    </source>
</reference>
<dbReference type="InterPro" id="IPR015927">
    <property type="entry name" value="Peptidase_S24_S26A/B/C"/>
</dbReference>
<accession>A0AAW8LVR4</accession>
<dbReference type="CDD" id="cd06529">
    <property type="entry name" value="S24_LexA-like"/>
    <property type="match status" value="1"/>
</dbReference>
<dbReference type="SUPFAM" id="SSF51306">
    <property type="entry name" value="LexA/Signal peptidase"/>
    <property type="match status" value="1"/>
</dbReference>
<feature type="compositionally biased region" description="Polar residues" evidence="1">
    <location>
        <begin position="67"/>
        <end position="77"/>
    </location>
</feature>
<dbReference type="Gene3D" id="2.10.109.10">
    <property type="entry name" value="Umud Fragment, subunit A"/>
    <property type="match status" value="1"/>
</dbReference>
<protein>
    <submittedName>
        <fullName evidence="3">Phage repressor protein C with HTH and peptisase S24 domain</fullName>
    </submittedName>
</protein>
<organism evidence="3 4">
    <name type="scientific">Agrobacterium tumefaciens</name>
    <dbReference type="NCBI Taxonomy" id="358"/>
    <lineage>
        <taxon>Bacteria</taxon>
        <taxon>Pseudomonadati</taxon>
        <taxon>Pseudomonadota</taxon>
        <taxon>Alphaproteobacteria</taxon>
        <taxon>Hyphomicrobiales</taxon>
        <taxon>Rhizobiaceae</taxon>
        <taxon>Rhizobium/Agrobacterium group</taxon>
        <taxon>Agrobacterium</taxon>
        <taxon>Agrobacterium tumefaciens complex</taxon>
    </lineage>
</organism>
<evidence type="ECO:0000313" key="3">
    <source>
        <dbReference type="EMBL" id="MDR6702957.1"/>
    </source>
</evidence>
<sequence>MNNILINRINQRLSDLDKSASRVSIEATGARETLRKILDGTTKNPRVDTIEKIATALETTPEWLQGKSDQIATTSSPKADVSPAQASFPDRQSMPNDVPVMGTAAGSHTKGAFQLLPGPVDYVRRPPALANVRGLYSLFVEGTSMVPQYYPGDLIYVNPNKPPRFGDAVVIQCRDHQEDGFEGTIGIYVKRSETHITIQKHNPSAEIRVSREVIVSVHKILTINEIFGV</sequence>
<dbReference type="AlphaFoldDB" id="A0AAW8LVR4"/>
<feature type="region of interest" description="Disordered" evidence="1">
    <location>
        <begin position="64"/>
        <end position="95"/>
    </location>
</feature>
<dbReference type="Proteomes" id="UP001265315">
    <property type="component" value="Unassembled WGS sequence"/>
</dbReference>
<dbReference type="RefSeq" id="WP_309955459.1">
    <property type="nucleotide sequence ID" value="NZ_JAVDSW010000002.1"/>
</dbReference>
<dbReference type="EMBL" id="JAVDSW010000002">
    <property type="protein sequence ID" value="MDR6702957.1"/>
    <property type="molecule type" value="Genomic_DNA"/>
</dbReference>